<dbReference type="Pfam" id="PF13975">
    <property type="entry name" value="gag-asp_proteas"/>
    <property type="match status" value="1"/>
</dbReference>
<dbReference type="EMBL" id="CP010975">
    <property type="protein sequence ID" value="AKE52078.1"/>
    <property type="molecule type" value="Genomic_DNA"/>
</dbReference>
<keyword evidence="2" id="KW-0732">Signal</keyword>
<keyword evidence="5" id="KW-1185">Reference proteome</keyword>
<dbReference type="GO" id="GO:0004190">
    <property type="term" value="F:aspartic-type endopeptidase activity"/>
    <property type="evidence" value="ECO:0007669"/>
    <property type="project" value="InterPro"/>
</dbReference>
<dbReference type="RefSeq" id="WP_046561190.1">
    <property type="nucleotide sequence ID" value="NZ_CP010975.1"/>
</dbReference>
<sequence length="307" mass="34439">MENYNKIITKLLFLVCLLLCSATYAFDASSDGWLPINSENGTLVLNVKINGQPANILLDTGASIHTLSSNIAEKTGIKGNSARAITLIGVNGKVKAPLSAPFDIVADGQKFTLRDIPIIDGNSSYDMILGRDFFEQSVVQIDYPNNRIRFLSPEIVNFDSNIDVRYEYGGGLLVEAYIAGEKAWMLLDTGSNTLALLKRKFIFKNDLDQYVLEGITHEVSGIAESAQFNVIKVEEFRLGTYDFNSFLALYNKDYKNSFDEKKKYLFSRIPEESSIQDGILGYDILRNFIVTIDYKRKKVHLYFPSAS</sequence>
<dbReference type="HOGENOM" id="CLU_938895_0_0_6"/>
<dbReference type="AlphaFoldDB" id="A0A0F6RC36"/>
<evidence type="ECO:0000313" key="4">
    <source>
        <dbReference type="EMBL" id="AKE52078.1"/>
    </source>
</evidence>
<dbReference type="InterPro" id="IPR001995">
    <property type="entry name" value="Peptidase_A2_cat"/>
</dbReference>
<dbReference type="KEGG" id="kge:TQ33_1118"/>
<accession>A0A0F6RC36</accession>
<dbReference type="Gene3D" id="2.40.70.10">
    <property type="entry name" value="Acid Proteases"/>
    <property type="match status" value="2"/>
</dbReference>
<feature type="signal peptide" evidence="2">
    <location>
        <begin position="1"/>
        <end position="25"/>
    </location>
</feature>
<proteinExistence type="predicted"/>
<evidence type="ECO:0000256" key="1">
    <source>
        <dbReference type="ARBA" id="ARBA00022801"/>
    </source>
</evidence>
<dbReference type="STRING" id="914150.TQ33_1118"/>
<reference evidence="4 5" key="1">
    <citation type="submission" date="2015-02" db="EMBL/GenBank/DDBJ databases">
        <title>Complete genome sequence of Kangiella geojedonensis strain YCS-5T.</title>
        <authorList>
            <person name="Kim K.M."/>
        </authorList>
    </citation>
    <scope>NUCLEOTIDE SEQUENCE [LARGE SCALE GENOMIC DNA]</scope>
    <source>
        <strain evidence="4 5">YCS-5</strain>
    </source>
</reference>
<evidence type="ECO:0000313" key="5">
    <source>
        <dbReference type="Proteomes" id="UP000034071"/>
    </source>
</evidence>
<dbReference type="SUPFAM" id="SSF50630">
    <property type="entry name" value="Acid proteases"/>
    <property type="match status" value="1"/>
</dbReference>
<feature type="chain" id="PRO_5002509244" description="Peptidase A2 domain-containing protein" evidence="2">
    <location>
        <begin position="26"/>
        <end position="307"/>
    </location>
</feature>
<dbReference type="OrthoDB" id="185963at2"/>
<dbReference type="PROSITE" id="PS50175">
    <property type="entry name" value="ASP_PROT_RETROV"/>
    <property type="match status" value="1"/>
</dbReference>
<dbReference type="Pfam" id="PF13650">
    <property type="entry name" value="Asp_protease_2"/>
    <property type="match status" value="1"/>
</dbReference>
<keyword evidence="1" id="KW-0378">Hydrolase</keyword>
<protein>
    <recommendedName>
        <fullName evidence="3">Peptidase A2 domain-containing protein</fullName>
    </recommendedName>
</protein>
<dbReference type="Proteomes" id="UP000034071">
    <property type="component" value="Chromosome"/>
</dbReference>
<evidence type="ECO:0000256" key="2">
    <source>
        <dbReference type="SAM" id="SignalP"/>
    </source>
</evidence>
<name>A0A0F6RC36_9GAMM</name>
<dbReference type="InterPro" id="IPR021109">
    <property type="entry name" value="Peptidase_aspartic_dom_sf"/>
</dbReference>
<gene>
    <name evidence="4" type="ORF">TQ33_1118</name>
</gene>
<dbReference type="InterPro" id="IPR034122">
    <property type="entry name" value="Retropepsin-like_bacterial"/>
</dbReference>
<evidence type="ECO:0000259" key="3">
    <source>
        <dbReference type="PROSITE" id="PS50175"/>
    </source>
</evidence>
<feature type="domain" description="Peptidase A2" evidence="3">
    <location>
        <begin position="54"/>
        <end position="133"/>
    </location>
</feature>
<dbReference type="GO" id="GO:0006508">
    <property type="term" value="P:proteolysis"/>
    <property type="evidence" value="ECO:0007669"/>
    <property type="project" value="InterPro"/>
</dbReference>
<dbReference type="CDD" id="cd05483">
    <property type="entry name" value="retropepsin_like_bacteria"/>
    <property type="match status" value="1"/>
</dbReference>
<organism evidence="4 5">
    <name type="scientific">Kangiella geojedonensis</name>
    <dbReference type="NCBI Taxonomy" id="914150"/>
    <lineage>
        <taxon>Bacteria</taxon>
        <taxon>Pseudomonadati</taxon>
        <taxon>Pseudomonadota</taxon>
        <taxon>Gammaproteobacteria</taxon>
        <taxon>Kangiellales</taxon>
        <taxon>Kangiellaceae</taxon>
        <taxon>Kangiella</taxon>
    </lineage>
</organism>